<gene>
    <name evidence="1" type="ORF">OPR82_08135</name>
</gene>
<accession>A0ABT3QMA4</accession>
<reference evidence="1 2" key="1">
    <citation type="submission" date="2022-11" db="EMBL/GenBank/DDBJ databases">
        <title>Brucella sp. YY2X, whole genome shotgun sequencing project.</title>
        <authorList>
            <person name="Yang Y."/>
        </authorList>
    </citation>
    <scope>NUCLEOTIDE SEQUENCE [LARGE SCALE GENOMIC DNA]</scope>
    <source>
        <strain evidence="1 2">YY2X</strain>
    </source>
</reference>
<evidence type="ECO:0000313" key="1">
    <source>
        <dbReference type="EMBL" id="MCX2696742.1"/>
    </source>
</evidence>
<sequence length="132" mass="15368">MTLFLNFTRRFIVRCFHFAPFAVLYYVLSTRTELAAVCGLVIKHQISSRQDQFENWTMLRFLVLYGAKQPQETENKDFERVKQLSSIGSPLLSDWEMNAVSPYASANMIFDAIEMFFIPIATAWTIFKLLSH</sequence>
<organism evidence="1 2">
    <name type="scientific">Ochrobactrum chromiisoli</name>
    <dbReference type="NCBI Taxonomy" id="2993941"/>
    <lineage>
        <taxon>Bacteria</taxon>
        <taxon>Pseudomonadati</taxon>
        <taxon>Pseudomonadota</taxon>
        <taxon>Alphaproteobacteria</taxon>
        <taxon>Hyphomicrobiales</taxon>
        <taxon>Brucellaceae</taxon>
        <taxon>Brucella/Ochrobactrum group</taxon>
        <taxon>Ochrobactrum</taxon>
    </lineage>
</organism>
<dbReference type="RefSeq" id="WP_265984205.1">
    <property type="nucleotide sequence ID" value="NZ_JAPHAV010000002.1"/>
</dbReference>
<keyword evidence="2" id="KW-1185">Reference proteome</keyword>
<evidence type="ECO:0000313" key="2">
    <source>
        <dbReference type="Proteomes" id="UP001301216"/>
    </source>
</evidence>
<proteinExistence type="predicted"/>
<protein>
    <submittedName>
        <fullName evidence="1">Uncharacterized protein</fullName>
    </submittedName>
</protein>
<name>A0ABT3QMA4_9HYPH</name>
<dbReference type="Proteomes" id="UP001301216">
    <property type="component" value="Unassembled WGS sequence"/>
</dbReference>
<comment type="caution">
    <text evidence="1">The sequence shown here is derived from an EMBL/GenBank/DDBJ whole genome shotgun (WGS) entry which is preliminary data.</text>
</comment>
<dbReference type="EMBL" id="JAPHAV010000002">
    <property type="protein sequence ID" value="MCX2696742.1"/>
    <property type="molecule type" value="Genomic_DNA"/>
</dbReference>